<dbReference type="Gene3D" id="3.30.420.40">
    <property type="match status" value="1"/>
</dbReference>
<reference evidence="1 2" key="1">
    <citation type="submission" date="2016-06" db="EMBL/GenBank/DDBJ databases">
        <title>The Draft Genome Sequence and Annotation of the Desert Woodrat Neotoma lepida.</title>
        <authorList>
            <person name="Campbell M."/>
            <person name="Oakeson K.F."/>
            <person name="Yandell M."/>
            <person name="Halpert J.R."/>
            <person name="Dearing D."/>
        </authorList>
    </citation>
    <scope>NUCLEOTIDE SEQUENCE [LARGE SCALE GENOMIC DNA]</scope>
    <source>
        <strain evidence="1">417</strain>
        <tissue evidence="1">Liver</tissue>
    </source>
</reference>
<evidence type="ECO:0000313" key="2">
    <source>
        <dbReference type="Proteomes" id="UP000092124"/>
    </source>
</evidence>
<dbReference type="AlphaFoldDB" id="A0A1A6I059"/>
<dbReference type="STRING" id="56216.A0A1A6I059"/>
<proteinExistence type="predicted"/>
<evidence type="ECO:0000313" key="1">
    <source>
        <dbReference type="EMBL" id="OBS83660.1"/>
    </source>
</evidence>
<sequence>MEEETAVTVIDHGSGMCKVSCIPLLVSPYSTVTYLDGMEKIRLFVFSNEVHIPSKEHLDPKAKRKKVMQTMFETSSTLDIQAMLLPCASSGTTSTVMDFGSACALSYLLHLVFGLGCPGGNKLPPEDPRKYTFTNSAE</sequence>
<organism evidence="1 2">
    <name type="scientific">Neotoma lepida</name>
    <name type="common">Desert woodrat</name>
    <dbReference type="NCBI Taxonomy" id="56216"/>
    <lineage>
        <taxon>Eukaryota</taxon>
        <taxon>Metazoa</taxon>
        <taxon>Chordata</taxon>
        <taxon>Craniata</taxon>
        <taxon>Vertebrata</taxon>
        <taxon>Euteleostomi</taxon>
        <taxon>Mammalia</taxon>
        <taxon>Eutheria</taxon>
        <taxon>Euarchontoglires</taxon>
        <taxon>Glires</taxon>
        <taxon>Rodentia</taxon>
        <taxon>Myomorpha</taxon>
        <taxon>Muroidea</taxon>
        <taxon>Cricetidae</taxon>
        <taxon>Neotominae</taxon>
        <taxon>Neotoma</taxon>
    </lineage>
</organism>
<gene>
    <name evidence="1" type="ORF">A6R68_22332</name>
</gene>
<comment type="caution">
    <text evidence="1">The sequence shown here is derived from an EMBL/GenBank/DDBJ whole genome shotgun (WGS) entry which is preliminary data.</text>
</comment>
<keyword evidence="2" id="KW-1185">Reference proteome</keyword>
<name>A0A1A6I059_NEOLE</name>
<protein>
    <submittedName>
        <fullName evidence="1">Uncharacterized protein</fullName>
    </submittedName>
</protein>
<accession>A0A1A6I059</accession>
<dbReference type="EMBL" id="LZPO01000719">
    <property type="protein sequence ID" value="OBS83660.1"/>
    <property type="molecule type" value="Genomic_DNA"/>
</dbReference>
<dbReference type="Proteomes" id="UP000092124">
    <property type="component" value="Unassembled WGS sequence"/>
</dbReference>